<accession>A0A2H1YJ71</accession>
<dbReference type="InterPro" id="IPR007730">
    <property type="entry name" value="SPOR-like_dom"/>
</dbReference>
<dbReference type="GeneID" id="86942021"/>
<organism evidence="3 4">
    <name type="scientific">Tenacibaculum piscium</name>
    <dbReference type="NCBI Taxonomy" id="1458515"/>
    <lineage>
        <taxon>Bacteria</taxon>
        <taxon>Pseudomonadati</taxon>
        <taxon>Bacteroidota</taxon>
        <taxon>Flavobacteriia</taxon>
        <taxon>Flavobacteriales</taxon>
        <taxon>Flavobacteriaceae</taxon>
        <taxon>Tenacibaculum</taxon>
    </lineage>
</organism>
<dbReference type="AlphaFoldDB" id="A0A2H1YJ71"/>
<feature type="chain" id="PRO_5013722638" description="SPOR domain-containing protein" evidence="1">
    <location>
        <begin position="24"/>
        <end position="120"/>
    </location>
</feature>
<dbReference type="OrthoDB" id="2473397at2"/>
<protein>
    <recommendedName>
        <fullName evidence="2">SPOR domain-containing protein</fullName>
    </recommendedName>
</protein>
<keyword evidence="4" id="KW-1185">Reference proteome</keyword>
<keyword evidence="1" id="KW-0732">Signal</keyword>
<dbReference type="Pfam" id="PF05036">
    <property type="entry name" value="SPOR"/>
    <property type="match status" value="1"/>
</dbReference>
<name>A0A2H1YJ71_9FLAO</name>
<evidence type="ECO:0000259" key="2">
    <source>
        <dbReference type="Pfam" id="PF05036"/>
    </source>
</evidence>
<dbReference type="EMBL" id="OENF01000039">
    <property type="protein sequence ID" value="SOS75545.1"/>
    <property type="molecule type" value="Genomic_DNA"/>
</dbReference>
<dbReference type="Proteomes" id="UP000234211">
    <property type="component" value="Unassembled WGS sequence"/>
</dbReference>
<feature type="domain" description="SPOR" evidence="2">
    <location>
        <begin position="49"/>
        <end position="118"/>
    </location>
</feature>
<dbReference type="RefSeq" id="WP_101918167.1">
    <property type="nucleotide sequence ID" value="NZ_JAJGWR010000001.1"/>
</dbReference>
<proteinExistence type="predicted"/>
<evidence type="ECO:0000256" key="1">
    <source>
        <dbReference type="SAM" id="SignalP"/>
    </source>
</evidence>
<dbReference type="GO" id="GO:0042834">
    <property type="term" value="F:peptidoglycan binding"/>
    <property type="evidence" value="ECO:0007669"/>
    <property type="project" value="InterPro"/>
</dbReference>
<evidence type="ECO:0000313" key="4">
    <source>
        <dbReference type="Proteomes" id="UP000234211"/>
    </source>
</evidence>
<evidence type="ECO:0000313" key="3">
    <source>
        <dbReference type="EMBL" id="SOS75545.1"/>
    </source>
</evidence>
<feature type="signal peptide" evidence="1">
    <location>
        <begin position="1"/>
        <end position="23"/>
    </location>
</feature>
<sequence length="120" mass="13904">MKKRRILLTLALSLSIGISIAKAQEKQPENNDITSLLKKKRMYNQNNGTGFRIQLYNGLETKAKSLQSRFRGEFPTIYTKIKYDQPDWKIQVGDYRTKLEADRALNKIREKFNGSIVVPL</sequence>
<reference evidence="4" key="1">
    <citation type="submission" date="2017-11" db="EMBL/GenBank/DDBJ databases">
        <authorList>
            <person name="Duchaud E."/>
        </authorList>
    </citation>
    <scope>NUCLEOTIDE SEQUENCE [LARGE SCALE GENOMIC DNA]</scope>
    <source>
        <strain evidence="4">Tenacibaculum sp. TNO020</strain>
    </source>
</reference>
<gene>
    <name evidence="3" type="ORF">TNO020_440331</name>
</gene>